<dbReference type="PATRIC" id="fig|1527444.3.peg.670"/>
<dbReference type="Proteomes" id="UP000028922">
    <property type="component" value="Unassembled WGS sequence"/>
</dbReference>
<evidence type="ECO:0000259" key="5">
    <source>
        <dbReference type="SMART" id="SM00872"/>
    </source>
</evidence>
<dbReference type="STRING" id="1527444.ucyna2_00702"/>
<evidence type="ECO:0000256" key="3">
    <source>
        <dbReference type="ARBA" id="ARBA00022801"/>
    </source>
</evidence>
<dbReference type="Pfam" id="PF17677">
    <property type="entry name" value="Glyco_hydro38C2"/>
    <property type="match status" value="1"/>
</dbReference>
<dbReference type="CDD" id="cd10789">
    <property type="entry name" value="GH38N_AMII_ER_cytosolic"/>
    <property type="match status" value="1"/>
</dbReference>
<dbReference type="InterPro" id="IPR011682">
    <property type="entry name" value="Glyco_hydro_38_C"/>
</dbReference>
<dbReference type="Gene3D" id="1.20.1270.50">
    <property type="entry name" value="Glycoside hydrolase family 38, central domain"/>
    <property type="match status" value="1"/>
</dbReference>
<dbReference type="FunFam" id="1.20.1270.50:FF:000004">
    <property type="entry name" value="alpha-mannosidase 2C1 isoform X1"/>
    <property type="match status" value="1"/>
</dbReference>
<dbReference type="SMART" id="SM00872">
    <property type="entry name" value="Alpha-mann_mid"/>
    <property type="match status" value="1"/>
</dbReference>
<dbReference type="Pfam" id="PF09261">
    <property type="entry name" value="Alpha-mann_mid"/>
    <property type="match status" value="1"/>
</dbReference>
<dbReference type="Gene3D" id="2.60.40.2220">
    <property type="match status" value="1"/>
</dbReference>
<dbReference type="Gene3D" id="3.20.110.10">
    <property type="entry name" value="Glycoside hydrolase 38, N terminal domain"/>
    <property type="match status" value="1"/>
</dbReference>
<comment type="similarity">
    <text evidence="1">Belongs to the glycosyl hydrolase 38 family.</text>
</comment>
<dbReference type="GO" id="GO:0009313">
    <property type="term" value="P:oligosaccharide catabolic process"/>
    <property type="evidence" value="ECO:0007669"/>
    <property type="project" value="TreeGrafter"/>
</dbReference>
<dbReference type="InterPro" id="IPR041147">
    <property type="entry name" value="GH38_C"/>
</dbReference>
<evidence type="ECO:0000256" key="4">
    <source>
        <dbReference type="ARBA" id="ARBA00023295"/>
    </source>
</evidence>
<dbReference type="Pfam" id="PF01074">
    <property type="entry name" value="Glyco_hydro_38N"/>
    <property type="match status" value="1"/>
</dbReference>
<dbReference type="InterPro" id="IPR000602">
    <property type="entry name" value="Glyco_hydro_38_N"/>
</dbReference>
<dbReference type="InterPro" id="IPR027291">
    <property type="entry name" value="Glyco_hydro_38_N_sf"/>
</dbReference>
<reference evidence="6 7" key="1">
    <citation type="submission" date="2014-08" db="EMBL/GenBank/DDBJ databases">
        <title>Comparative genomics reveals surprising divergence of two closely related strains of uncultivated UCYN-A cyanobacteria.</title>
        <authorList>
            <person name="Bombar D."/>
            <person name="Heller P."/>
            <person name="Sanchez-Baracaldo P."/>
            <person name="Carter B.J."/>
            <person name="Zert J.P."/>
        </authorList>
    </citation>
    <scope>NUCLEOTIDE SEQUENCE [LARGE SCALE GENOMIC DNA]</scope>
</reference>
<keyword evidence="3 6" id="KW-0378">Hydrolase</keyword>
<dbReference type="EC" id="3.2.1.24" evidence="6"/>
<dbReference type="SUPFAM" id="SSF88713">
    <property type="entry name" value="Glycoside hydrolase/deacetylase"/>
    <property type="match status" value="1"/>
</dbReference>
<dbReference type="PANTHER" id="PTHR46017">
    <property type="entry name" value="ALPHA-MANNOSIDASE 2C1"/>
    <property type="match status" value="1"/>
</dbReference>
<evidence type="ECO:0000313" key="6">
    <source>
        <dbReference type="EMBL" id="KFF41506.1"/>
    </source>
</evidence>
<keyword evidence="2" id="KW-0479">Metal-binding</keyword>
<gene>
    <name evidence="6" type="ORF">ucyna2_00702</name>
</gene>
<evidence type="ECO:0000256" key="1">
    <source>
        <dbReference type="ARBA" id="ARBA00009792"/>
    </source>
</evidence>
<protein>
    <submittedName>
        <fullName evidence="6">Alpha-mannosidase</fullName>
        <ecNumber evidence="6">3.2.1.24</ecNumber>
    </submittedName>
</protein>
<dbReference type="GO" id="GO:0046872">
    <property type="term" value="F:metal ion binding"/>
    <property type="evidence" value="ECO:0007669"/>
    <property type="project" value="UniProtKB-KW"/>
</dbReference>
<dbReference type="Pfam" id="PF07748">
    <property type="entry name" value="Glyco_hydro_38C"/>
    <property type="match status" value="1"/>
</dbReference>
<accession>A0A086CH42</accession>
<dbReference type="Gene3D" id="2.70.98.30">
    <property type="entry name" value="Golgi alpha-mannosidase II, domain 4"/>
    <property type="match status" value="1"/>
</dbReference>
<dbReference type="InterPro" id="IPR015341">
    <property type="entry name" value="Glyco_hydro_38_cen"/>
</dbReference>
<name>A0A086CH42_9CHRO</name>
<proteinExistence type="inferred from homology"/>
<evidence type="ECO:0000256" key="2">
    <source>
        <dbReference type="ARBA" id="ARBA00022723"/>
    </source>
</evidence>
<dbReference type="InterPro" id="IPR011013">
    <property type="entry name" value="Gal_mutarotase_sf_dom"/>
</dbReference>
<dbReference type="Gene3D" id="2.60.40.1180">
    <property type="entry name" value="Golgi alpha-mannosidase II"/>
    <property type="match status" value="1"/>
</dbReference>
<dbReference type="InterPro" id="IPR028995">
    <property type="entry name" value="Glyco_hydro_57/38_cen_sf"/>
</dbReference>
<dbReference type="GO" id="GO:0030246">
    <property type="term" value="F:carbohydrate binding"/>
    <property type="evidence" value="ECO:0007669"/>
    <property type="project" value="InterPro"/>
</dbReference>
<dbReference type="SUPFAM" id="SSF88688">
    <property type="entry name" value="Families 57/38 glycoside transferase middle domain"/>
    <property type="match status" value="1"/>
</dbReference>
<sequence length="1034" mass="121089">MKVPEFTQKLRQLTTVNIQNNWFTNSEEVKTNIIDFTDLDLMVVDKKEFLTWNAGSQTKWLIQEIIIQESLNGYCLKGFSLRLSLTWWAEKVQIFVNKKLVQVGDLFDSSARILLTSSVKKERKIVVSLCLTSPSHDIGALMKSQLIYEKNHHLIDPGFLADEIDILYKYLYTFKPNKVNFLEKQINRFDWTSINNSEHFNNQIYQMRWKLMSLSNDIKKRNFNILGHAHLDMAWLWTINETWEIGKRTFQSVINLQNDFKDLTFCHTSPALYEWIEKKQPDLFQEIMTQSRKNKWEVLGGMWIEPEVNLVSGESLVRQVLYGQRYIKEKFGETTKVAWLPDSFGFCLQLPQIFKLSEIDYFVTGKLHWGRSVKFPHSIFWWKSLDGTKILTLMSPPNTEGVVNTKPGTMTDYSVQWEKETQLKEIFWIPGIGDHGGGPTRDMLKVVNRWSRSPFFPNITFTTAKKYLDKVFNIIKNELNIPTWDDELYLDLHRGCYTTHADQKYFNRRTEELLYKAELWVSISSIIDNKSVSENTRNSIQSAWKQTLLNQFHDILPGTSTSDVFIEANKGWKKTKSIAEKVLNKALRKIVSYIEYPPAPHIFAKPIVIFNHLNWERSEVIELDTQGDKYEVFDLNHNKLCIQMSHSNKLLFCADNIPSIGYKIFWIIPSDKVTYTKTKVTEEKDCNFILENSFLMVEISRETGNIATIYDKVNHCNVLKTEGNQLESFQDKGQYWDAWNIDPEYNKYPLPNATLKFIEVLEKGPIQWKIRVIKKIGQSQFIQDYILQINSSILEIETTVDWKETYVLVKASFHFSIRGDYTSYEIPFGSIKRTNLSKTSYEKSKWEVPSLRWADITDNNNSYGVSLLNDCKYGYDSRNDLLRLTLLKSPRWPDSNCDKGIHQFSYAIYPHKGTTKEAKTIHKAHEFNMPLQVIRINSQYKCRAKLPPVFSGISINNDNLILSAFKPSEDRKYNYILRCYESEGEETNIDFRSDLELRLDKKVNLLEQEVDQNKYLVKPWEIISFMLIDKNLCN</sequence>
<dbReference type="InterPro" id="IPR011330">
    <property type="entry name" value="Glyco_hydro/deAcase_b/a-brl"/>
</dbReference>
<feature type="domain" description="Glycoside hydrolase family 38 central" evidence="5">
    <location>
        <begin position="491"/>
        <end position="572"/>
    </location>
</feature>
<dbReference type="AlphaFoldDB" id="A0A086CH42"/>
<evidence type="ECO:0000313" key="7">
    <source>
        <dbReference type="Proteomes" id="UP000028922"/>
    </source>
</evidence>
<dbReference type="PANTHER" id="PTHR46017:SF1">
    <property type="entry name" value="ALPHA-MANNOSIDASE 2C1"/>
    <property type="match status" value="1"/>
</dbReference>
<keyword evidence="4 6" id="KW-0326">Glycosidase</keyword>
<dbReference type="GO" id="GO:0004559">
    <property type="term" value="F:alpha-mannosidase activity"/>
    <property type="evidence" value="ECO:0007669"/>
    <property type="project" value="UniProtKB-EC"/>
</dbReference>
<dbReference type="SUPFAM" id="SSF74650">
    <property type="entry name" value="Galactose mutarotase-like"/>
    <property type="match status" value="1"/>
</dbReference>
<dbReference type="eggNOG" id="COG0383">
    <property type="taxonomic scope" value="Bacteria"/>
</dbReference>
<dbReference type="GO" id="GO:0006013">
    <property type="term" value="P:mannose metabolic process"/>
    <property type="evidence" value="ECO:0007669"/>
    <property type="project" value="InterPro"/>
</dbReference>
<dbReference type="InterPro" id="IPR037094">
    <property type="entry name" value="Glyco_hydro_38_cen_sf"/>
</dbReference>
<comment type="caution">
    <text evidence="6">The sequence shown here is derived from an EMBL/GenBank/DDBJ whole genome shotgun (WGS) entry which is preliminary data.</text>
</comment>
<organism evidence="6 7">
    <name type="scientific">Candidatus Atelocyanobacterium thalassa isolate SIO64986</name>
    <dbReference type="NCBI Taxonomy" id="1527444"/>
    <lineage>
        <taxon>Bacteria</taxon>
        <taxon>Bacillati</taxon>
        <taxon>Cyanobacteriota</taxon>
        <taxon>Cyanophyceae</taxon>
        <taxon>Oscillatoriophycideae</taxon>
        <taxon>Chroococcales</taxon>
        <taxon>Aphanothecaceae</taxon>
        <taxon>Candidatus Atelocyanobacterium</taxon>
        <taxon>Candidatus Atelocyanobacterium thalassae</taxon>
    </lineage>
</organism>
<dbReference type="InterPro" id="IPR013780">
    <property type="entry name" value="Glyco_hydro_b"/>
</dbReference>
<dbReference type="EMBL" id="JPSP01000006">
    <property type="protein sequence ID" value="KFF41506.1"/>
    <property type="molecule type" value="Genomic_DNA"/>
</dbReference>